<evidence type="ECO:0000313" key="3">
    <source>
        <dbReference type="Proteomes" id="UP000487929"/>
    </source>
</evidence>
<dbReference type="Gene3D" id="3.40.50.1820">
    <property type="entry name" value="alpha/beta hydrolase"/>
    <property type="match status" value="1"/>
</dbReference>
<dbReference type="GO" id="GO:0016787">
    <property type="term" value="F:hydrolase activity"/>
    <property type="evidence" value="ECO:0007669"/>
    <property type="project" value="UniProtKB-KW"/>
</dbReference>
<dbReference type="OrthoDB" id="9780744at2"/>
<dbReference type="InterPro" id="IPR029058">
    <property type="entry name" value="AB_hydrolase_fold"/>
</dbReference>
<proteinExistence type="predicted"/>
<organism evidence="2 3">
    <name type="scientific">Halomonas alimentaria</name>
    <dbReference type="NCBI Taxonomy" id="147248"/>
    <lineage>
        <taxon>Bacteria</taxon>
        <taxon>Pseudomonadati</taxon>
        <taxon>Pseudomonadota</taxon>
        <taxon>Gammaproteobacteria</taxon>
        <taxon>Oceanospirillales</taxon>
        <taxon>Halomonadaceae</taxon>
        <taxon>Halomonas</taxon>
    </lineage>
</organism>
<dbReference type="AlphaFoldDB" id="A0A7X5APV3"/>
<gene>
    <name evidence="2" type="ORF">GRB96_14260</name>
</gene>
<dbReference type="InterPro" id="IPR050228">
    <property type="entry name" value="Carboxylesterase_BioH"/>
</dbReference>
<dbReference type="Pfam" id="PF12697">
    <property type="entry name" value="Abhydrolase_6"/>
    <property type="match status" value="1"/>
</dbReference>
<sequence length="251" mass="26534">MTRLVLLSGWGVDTRVWRPLARHWPAGVTIAAPDWPGYGGRPPLASPTDLDALAATMADELHPDAVWVGWSLGGLLAASLLRRLPTSLVPPRGLILLGMGPTFCHPGGVGSRELAAFHHAFARDPAAALAHFRRWMLGGETSPGDTHRLLRDLLHDDPSPDAASLAAGLHWLATLDIGDTLAAPPCPVRTLAGADDPLLAETLRQGADRRIHGAGHCPMLSRPAELAEGLVVLTRECLTNGASSRPEGTHA</sequence>
<dbReference type="Proteomes" id="UP000487929">
    <property type="component" value="Unassembled WGS sequence"/>
</dbReference>
<dbReference type="RefSeq" id="WP_161432740.1">
    <property type="nucleotide sequence ID" value="NZ_WUTT01000001.1"/>
</dbReference>
<dbReference type="InterPro" id="IPR000073">
    <property type="entry name" value="AB_hydrolase_1"/>
</dbReference>
<dbReference type="SUPFAM" id="SSF53474">
    <property type="entry name" value="alpha/beta-Hydrolases"/>
    <property type="match status" value="1"/>
</dbReference>
<dbReference type="EMBL" id="WUTT01000001">
    <property type="protein sequence ID" value="NAW35570.1"/>
    <property type="molecule type" value="Genomic_DNA"/>
</dbReference>
<reference evidence="2 3" key="1">
    <citation type="submission" date="2019-12" db="EMBL/GenBank/DDBJ databases">
        <title>Draft genome sequencing of Halomonas alimentaria DSM 15356.</title>
        <authorList>
            <person name="Pandiyan K."/>
            <person name="Kushwaha P."/>
            <person name="Gowdham M."/>
            <person name="Chakdar H."/>
            <person name="Singh A."/>
            <person name="Kumar M."/>
            <person name="Saxena A.K."/>
        </authorList>
    </citation>
    <scope>NUCLEOTIDE SEQUENCE [LARGE SCALE GENOMIC DNA]</scope>
    <source>
        <strain evidence="2 3">DSM 15356</strain>
    </source>
</reference>
<comment type="caution">
    <text evidence="2">The sequence shown here is derived from an EMBL/GenBank/DDBJ whole genome shotgun (WGS) entry which is preliminary data.</text>
</comment>
<dbReference type="PANTHER" id="PTHR43194:SF5">
    <property type="entry name" value="PIMELOYL-[ACYL-CARRIER PROTEIN] METHYL ESTER ESTERASE"/>
    <property type="match status" value="1"/>
</dbReference>
<protein>
    <submittedName>
        <fullName evidence="2">Alpha/beta fold hydrolase</fullName>
    </submittedName>
</protein>
<name>A0A7X5APV3_9GAMM</name>
<keyword evidence="3" id="KW-1185">Reference proteome</keyword>
<evidence type="ECO:0000313" key="2">
    <source>
        <dbReference type="EMBL" id="NAW35570.1"/>
    </source>
</evidence>
<dbReference type="PANTHER" id="PTHR43194">
    <property type="entry name" value="HYDROLASE ALPHA/BETA FOLD FAMILY"/>
    <property type="match status" value="1"/>
</dbReference>
<evidence type="ECO:0000259" key="1">
    <source>
        <dbReference type="Pfam" id="PF12697"/>
    </source>
</evidence>
<keyword evidence="2" id="KW-0378">Hydrolase</keyword>
<accession>A0A7X5APV3</accession>
<feature type="domain" description="AB hydrolase-1" evidence="1">
    <location>
        <begin position="4"/>
        <end position="228"/>
    </location>
</feature>